<reference evidence="8" key="1">
    <citation type="submission" date="2018-05" db="EMBL/GenBank/DDBJ databases">
        <authorList>
            <person name="Lanie J.A."/>
            <person name="Ng W.-L."/>
            <person name="Kazmierczak K.M."/>
            <person name="Andrzejewski T.M."/>
            <person name="Davidsen T.M."/>
            <person name="Wayne K.J."/>
            <person name="Tettelin H."/>
            <person name="Glass J.I."/>
            <person name="Rusch D."/>
            <person name="Podicherti R."/>
            <person name="Tsui H.-C.T."/>
            <person name="Winkler M.E."/>
        </authorList>
    </citation>
    <scope>NUCLEOTIDE SEQUENCE</scope>
</reference>
<dbReference type="GO" id="GO:0005739">
    <property type="term" value="C:mitochondrion"/>
    <property type="evidence" value="ECO:0007669"/>
    <property type="project" value="TreeGrafter"/>
</dbReference>
<gene>
    <name evidence="8" type="ORF">METZ01_LOCUS13348</name>
</gene>
<dbReference type="HAMAP" id="MF_00154">
    <property type="entry name" value="CyoE_CtaB"/>
    <property type="match status" value="1"/>
</dbReference>
<feature type="transmembrane region" description="Helical" evidence="7">
    <location>
        <begin position="100"/>
        <end position="118"/>
    </location>
</feature>
<dbReference type="GO" id="GO:0006784">
    <property type="term" value="P:heme A biosynthetic process"/>
    <property type="evidence" value="ECO:0007669"/>
    <property type="project" value="TreeGrafter"/>
</dbReference>
<evidence type="ECO:0008006" key="9">
    <source>
        <dbReference type="Google" id="ProtNLM"/>
    </source>
</evidence>
<evidence type="ECO:0000256" key="5">
    <source>
        <dbReference type="ARBA" id="ARBA00023133"/>
    </source>
</evidence>
<name>A0A381P1W9_9ZZZZ</name>
<dbReference type="NCBIfam" id="TIGR01473">
    <property type="entry name" value="cyoE_ctaB"/>
    <property type="match status" value="1"/>
</dbReference>
<dbReference type="InterPro" id="IPR044878">
    <property type="entry name" value="UbiA_sf"/>
</dbReference>
<dbReference type="Gene3D" id="1.10.357.140">
    <property type="entry name" value="UbiA prenyltransferase"/>
    <property type="match status" value="1"/>
</dbReference>
<evidence type="ECO:0000256" key="1">
    <source>
        <dbReference type="ARBA" id="ARBA00004141"/>
    </source>
</evidence>
<dbReference type="Pfam" id="PF01040">
    <property type="entry name" value="UbiA"/>
    <property type="match status" value="1"/>
</dbReference>
<dbReference type="PROSITE" id="PS00943">
    <property type="entry name" value="UBIA"/>
    <property type="match status" value="1"/>
</dbReference>
<sequence>MINYLNFFYTILGTAILSGGAGTINHCIEKDLDMLMDRTKSRPIPAGLISIKTALSFGLAQSIIGFAILWVLVNQLTAILGLATIVLYLFVYTPLKKITWLNTTIGAIPGAMPALGGWAASANQLSPNAWILFAILFLWQHPHFYAIAIMCKDDYERAGFKMLPVIEKENHRTNRQIIWHAFLLIPVSLYFVVTGALGIFYFWGALLLGIVYLASGIPLLKESSIKNAKLLLRTSVVYLPLLLIIILIDLNYY</sequence>
<evidence type="ECO:0000313" key="8">
    <source>
        <dbReference type="EMBL" id="SUZ60494.1"/>
    </source>
</evidence>
<dbReference type="GO" id="GO:0008495">
    <property type="term" value="F:protoheme IX farnesyltransferase activity"/>
    <property type="evidence" value="ECO:0007669"/>
    <property type="project" value="InterPro"/>
</dbReference>
<protein>
    <recommendedName>
        <fullName evidence="9">Heme O synthase</fullName>
    </recommendedName>
</protein>
<keyword evidence="2" id="KW-0808">Transferase</keyword>
<dbReference type="PANTHER" id="PTHR43448:SF2">
    <property type="entry name" value="PROTOHEME IX FARNESYLTRANSFERASE, MITOCHONDRIAL"/>
    <property type="match status" value="1"/>
</dbReference>
<feature type="transmembrane region" description="Helical" evidence="7">
    <location>
        <begin position="76"/>
        <end position="93"/>
    </location>
</feature>
<evidence type="ECO:0000256" key="6">
    <source>
        <dbReference type="ARBA" id="ARBA00023136"/>
    </source>
</evidence>
<dbReference type="GO" id="GO:0016020">
    <property type="term" value="C:membrane"/>
    <property type="evidence" value="ECO:0007669"/>
    <property type="project" value="UniProtKB-SubCell"/>
</dbReference>
<feature type="transmembrane region" description="Helical" evidence="7">
    <location>
        <begin position="230"/>
        <end position="248"/>
    </location>
</feature>
<dbReference type="InterPro" id="IPR000537">
    <property type="entry name" value="UbiA_prenyltransferase"/>
</dbReference>
<organism evidence="8">
    <name type="scientific">marine metagenome</name>
    <dbReference type="NCBI Taxonomy" id="408172"/>
    <lineage>
        <taxon>unclassified sequences</taxon>
        <taxon>metagenomes</taxon>
        <taxon>ecological metagenomes</taxon>
    </lineage>
</organism>
<feature type="transmembrane region" description="Helical" evidence="7">
    <location>
        <begin position="130"/>
        <end position="151"/>
    </location>
</feature>
<feature type="transmembrane region" description="Helical" evidence="7">
    <location>
        <begin position="199"/>
        <end position="218"/>
    </location>
</feature>
<dbReference type="AlphaFoldDB" id="A0A381P1W9"/>
<keyword evidence="6 7" id="KW-0472">Membrane</keyword>
<dbReference type="CDD" id="cd13957">
    <property type="entry name" value="PT_UbiA_Cox10"/>
    <property type="match status" value="1"/>
</dbReference>
<proteinExistence type="inferred from homology"/>
<accession>A0A381P1W9</accession>
<dbReference type="EMBL" id="UINC01000746">
    <property type="protein sequence ID" value="SUZ60494.1"/>
    <property type="molecule type" value="Genomic_DNA"/>
</dbReference>
<comment type="subcellular location">
    <subcellularLocation>
        <location evidence="1">Membrane</location>
        <topology evidence="1">Multi-pass membrane protein</topology>
    </subcellularLocation>
</comment>
<evidence type="ECO:0000256" key="7">
    <source>
        <dbReference type="SAM" id="Phobius"/>
    </source>
</evidence>
<evidence type="ECO:0000256" key="4">
    <source>
        <dbReference type="ARBA" id="ARBA00022989"/>
    </source>
</evidence>
<keyword evidence="4 7" id="KW-1133">Transmembrane helix</keyword>
<dbReference type="InterPro" id="IPR006369">
    <property type="entry name" value="Protohaem_IX_farnesylTrfase"/>
</dbReference>
<dbReference type="PANTHER" id="PTHR43448">
    <property type="entry name" value="PROTOHEME IX FARNESYLTRANSFERASE, MITOCHONDRIAL"/>
    <property type="match status" value="1"/>
</dbReference>
<feature type="transmembrane region" description="Helical" evidence="7">
    <location>
        <begin position="177"/>
        <end position="193"/>
    </location>
</feature>
<evidence type="ECO:0000256" key="3">
    <source>
        <dbReference type="ARBA" id="ARBA00022692"/>
    </source>
</evidence>
<keyword evidence="3 7" id="KW-0812">Transmembrane</keyword>
<evidence type="ECO:0000256" key="2">
    <source>
        <dbReference type="ARBA" id="ARBA00022679"/>
    </source>
</evidence>
<dbReference type="InterPro" id="IPR030470">
    <property type="entry name" value="UbiA_prenylTrfase_CS"/>
</dbReference>
<feature type="transmembrane region" description="Helical" evidence="7">
    <location>
        <begin position="6"/>
        <end position="28"/>
    </location>
</feature>
<keyword evidence="5" id="KW-0350">Heme biosynthesis</keyword>